<gene>
    <name evidence="8 10" type="primary">tilS</name>
    <name evidence="10" type="ORF">CLOHYLEM_07245</name>
</gene>
<keyword evidence="6 8" id="KW-0067">ATP-binding</keyword>
<keyword evidence="11" id="KW-1185">Reference proteome</keyword>
<dbReference type="Proteomes" id="UP000004893">
    <property type="component" value="Unassembled WGS sequence"/>
</dbReference>
<dbReference type="GO" id="GO:0006400">
    <property type="term" value="P:tRNA modification"/>
    <property type="evidence" value="ECO:0007669"/>
    <property type="project" value="UniProtKB-UniRule"/>
</dbReference>
<dbReference type="HAMAP" id="MF_01161">
    <property type="entry name" value="tRNA_Ile_lys_synt"/>
    <property type="match status" value="1"/>
</dbReference>
<evidence type="ECO:0000259" key="9">
    <source>
        <dbReference type="SMART" id="SM00977"/>
    </source>
</evidence>
<dbReference type="GO" id="GO:0005737">
    <property type="term" value="C:cytoplasm"/>
    <property type="evidence" value="ECO:0007669"/>
    <property type="project" value="UniProtKB-SubCell"/>
</dbReference>
<organism evidence="10 11">
    <name type="scientific">[Clostridium] hylemonae DSM 15053</name>
    <dbReference type="NCBI Taxonomy" id="553973"/>
    <lineage>
        <taxon>Bacteria</taxon>
        <taxon>Bacillati</taxon>
        <taxon>Bacillota</taxon>
        <taxon>Clostridia</taxon>
        <taxon>Lachnospirales</taxon>
        <taxon>Lachnospiraceae</taxon>
    </lineage>
</organism>
<proteinExistence type="inferred from homology"/>
<dbReference type="EC" id="6.3.4.19" evidence="8"/>
<accession>C0C570</accession>
<dbReference type="CDD" id="cd01992">
    <property type="entry name" value="TilS_N"/>
    <property type="match status" value="1"/>
</dbReference>
<evidence type="ECO:0000256" key="7">
    <source>
        <dbReference type="ARBA" id="ARBA00048539"/>
    </source>
</evidence>
<evidence type="ECO:0000256" key="8">
    <source>
        <dbReference type="HAMAP-Rule" id="MF_01161"/>
    </source>
</evidence>
<dbReference type="AlphaFoldDB" id="C0C570"/>
<feature type="domain" description="Lysidine-tRNA(Ile) synthetase C-terminal" evidence="9">
    <location>
        <begin position="393"/>
        <end position="465"/>
    </location>
</feature>
<dbReference type="InterPro" id="IPR012795">
    <property type="entry name" value="tRNA_Ile_lys_synt_N"/>
</dbReference>
<dbReference type="SUPFAM" id="SSF56037">
    <property type="entry name" value="PheT/TilS domain"/>
    <property type="match status" value="1"/>
</dbReference>
<evidence type="ECO:0000256" key="3">
    <source>
        <dbReference type="ARBA" id="ARBA00022598"/>
    </source>
</evidence>
<dbReference type="GO" id="GO:0032267">
    <property type="term" value="F:tRNA(Ile)-lysidine synthase activity"/>
    <property type="evidence" value="ECO:0007669"/>
    <property type="project" value="UniProtKB-EC"/>
</dbReference>
<dbReference type="SUPFAM" id="SSF52402">
    <property type="entry name" value="Adenine nucleotide alpha hydrolases-like"/>
    <property type="match status" value="1"/>
</dbReference>
<reference evidence="10" key="2">
    <citation type="submission" date="2013-06" db="EMBL/GenBank/DDBJ databases">
        <title>Draft genome sequence of Clostridium hylemonae (DSM 15053).</title>
        <authorList>
            <person name="Sudarsanam P."/>
            <person name="Ley R."/>
            <person name="Guruge J."/>
            <person name="Turnbaugh P.J."/>
            <person name="Mahowald M."/>
            <person name="Liep D."/>
            <person name="Gordon J."/>
        </authorList>
    </citation>
    <scope>NUCLEOTIDE SEQUENCE</scope>
    <source>
        <strain evidence="10">DSM 15053</strain>
    </source>
</reference>
<evidence type="ECO:0000313" key="11">
    <source>
        <dbReference type="Proteomes" id="UP000004893"/>
    </source>
</evidence>
<comment type="catalytic activity">
    <reaction evidence="7 8">
        <text>cytidine(34) in tRNA(Ile2) + L-lysine + ATP = lysidine(34) in tRNA(Ile2) + AMP + diphosphate + H(+)</text>
        <dbReference type="Rhea" id="RHEA:43744"/>
        <dbReference type="Rhea" id="RHEA-COMP:10625"/>
        <dbReference type="Rhea" id="RHEA-COMP:10670"/>
        <dbReference type="ChEBI" id="CHEBI:15378"/>
        <dbReference type="ChEBI" id="CHEBI:30616"/>
        <dbReference type="ChEBI" id="CHEBI:32551"/>
        <dbReference type="ChEBI" id="CHEBI:33019"/>
        <dbReference type="ChEBI" id="CHEBI:82748"/>
        <dbReference type="ChEBI" id="CHEBI:83665"/>
        <dbReference type="ChEBI" id="CHEBI:456215"/>
        <dbReference type="EC" id="6.3.4.19"/>
    </reaction>
</comment>
<dbReference type="HOGENOM" id="CLU_018869_0_1_9"/>
<comment type="subcellular location">
    <subcellularLocation>
        <location evidence="1 8">Cytoplasm</location>
    </subcellularLocation>
</comment>
<dbReference type="EMBL" id="ABYI02000040">
    <property type="protein sequence ID" value="EEG72607.1"/>
    <property type="molecule type" value="Genomic_DNA"/>
</dbReference>
<dbReference type="Gene3D" id="3.50.40.10">
    <property type="entry name" value="Phenylalanyl-trna Synthetase, Chain B, domain 3"/>
    <property type="match status" value="1"/>
</dbReference>
<dbReference type="InterPro" id="IPR012796">
    <property type="entry name" value="Lysidine-tRNA-synth_C"/>
</dbReference>
<dbReference type="GO" id="GO:0005524">
    <property type="term" value="F:ATP binding"/>
    <property type="evidence" value="ECO:0007669"/>
    <property type="project" value="UniProtKB-UniRule"/>
</dbReference>
<dbReference type="InterPro" id="IPR014729">
    <property type="entry name" value="Rossmann-like_a/b/a_fold"/>
</dbReference>
<evidence type="ECO:0000256" key="4">
    <source>
        <dbReference type="ARBA" id="ARBA00022694"/>
    </source>
</evidence>
<dbReference type="SUPFAM" id="SSF82829">
    <property type="entry name" value="MesJ substrate recognition domain-like"/>
    <property type="match status" value="1"/>
</dbReference>
<sequence>MQFRGNFYIFKIRKYKNWWINMYQRVKEYAAEYHMLQQSDRVIAGVSGGADSICLLFVLLELKKEIGFSVTAVHVHHGLRAETADRDAQYVEKICREQKVELLVYHEDVKTYAAEHKLTVEEAGREVRRAAFKEVLRKKQGTKIALAHHQNDNAETLLLNLCRGTGLKGMGGIPPVEGVWIHPLLCLKRKEVESYLEERGISYCTDETNSEDSYARNKIRNQVIPYLEKEINAQASEHMAETARQMRLLGAYVDSQAAEQEKACVDTDGAGRSLLLKKEFARVPEVLRPYVIHRILCRTAGRSKNIEAVHVRLITELMHRQVGRRLCLPYGVTAVRCYEGIRFTKEGRQSAGGGKTEDMHMTCRVIERTGEMRTFPKSPYTKWFDYDIIKNTVKMRHREPGDYLTIDRDGRTQKLKQFFINEKIPQEERDQIWLAADGHHIMWVVGVRQNQKYQVTEETKRILEIEVDGGKRDGRDC</sequence>
<dbReference type="InterPro" id="IPR020825">
    <property type="entry name" value="Phe-tRNA_synthase-like_B3/B4"/>
</dbReference>
<evidence type="ECO:0000313" key="10">
    <source>
        <dbReference type="EMBL" id="EEG72607.1"/>
    </source>
</evidence>
<dbReference type="PANTHER" id="PTHR43033">
    <property type="entry name" value="TRNA(ILE)-LYSIDINE SYNTHASE-RELATED"/>
    <property type="match status" value="1"/>
</dbReference>
<dbReference type="SMART" id="SM00977">
    <property type="entry name" value="TilS_C"/>
    <property type="match status" value="1"/>
</dbReference>
<dbReference type="InterPro" id="IPR011063">
    <property type="entry name" value="TilS/TtcA_N"/>
</dbReference>
<evidence type="ECO:0000256" key="5">
    <source>
        <dbReference type="ARBA" id="ARBA00022741"/>
    </source>
</evidence>
<feature type="binding site" evidence="8">
    <location>
        <begin position="47"/>
        <end position="52"/>
    </location>
    <ligand>
        <name>ATP</name>
        <dbReference type="ChEBI" id="CHEBI:30616"/>
    </ligand>
</feature>
<dbReference type="NCBIfam" id="TIGR02432">
    <property type="entry name" value="lysidine_TilS_N"/>
    <property type="match status" value="1"/>
</dbReference>
<evidence type="ECO:0000256" key="2">
    <source>
        <dbReference type="ARBA" id="ARBA00022490"/>
    </source>
</evidence>
<dbReference type="Gene3D" id="3.40.50.620">
    <property type="entry name" value="HUPs"/>
    <property type="match status" value="1"/>
</dbReference>
<protein>
    <recommendedName>
        <fullName evidence="8">tRNA(Ile)-lysidine synthase</fullName>
        <ecNumber evidence="8">6.3.4.19</ecNumber>
    </recommendedName>
    <alternativeName>
        <fullName evidence="8">tRNA(Ile)-2-lysyl-cytidine synthase</fullName>
    </alternativeName>
    <alternativeName>
        <fullName evidence="8">tRNA(Ile)-lysidine synthetase</fullName>
    </alternativeName>
</protein>
<dbReference type="Pfam" id="PF11734">
    <property type="entry name" value="TilS_C"/>
    <property type="match status" value="1"/>
</dbReference>
<evidence type="ECO:0000256" key="1">
    <source>
        <dbReference type="ARBA" id="ARBA00004496"/>
    </source>
</evidence>
<comment type="domain">
    <text evidence="8">The N-terminal region contains the highly conserved SGGXDS motif, predicted to be a P-loop motif involved in ATP binding.</text>
</comment>
<dbReference type="eggNOG" id="COG0037">
    <property type="taxonomic scope" value="Bacteria"/>
</dbReference>
<dbReference type="InterPro" id="IPR012094">
    <property type="entry name" value="tRNA_Ile_lys_synt"/>
</dbReference>
<comment type="caution">
    <text evidence="10">The sequence shown here is derived from an EMBL/GenBank/DDBJ whole genome shotgun (WGS) entry which is preliminary data.</text>
</comment>
<dbReference type="PANTHER" id="PTHR43033:SF1">
    <property type="entry name" value="TRNA(ILE)-LYSIDINE SYNTHASE-RELATED"/>
    <property type="match status" value="1"/>
</dbReference>
<dbReference type="STRING" id="553973.CLOHYLEM_07245"/>
<keyword evidence="4 8" id="KW-0819">tRNA processing</keyword>
<keyword evidence="2 8" id="KW-0963">Cytoplasm</keyword>
<comment type="similarity">
    <text evidence="8">Belongs to the tRNA(Ile)-lysidine synthase family.</text>
</comment>
<dbReference type="Pfam" id="PF01171">
    <property type="entry name" value="ATP_bind_3"/>
    <property type="match status" value="1"/>
</dbReference>
<keyword evidence="5 8" id="KW-0547">Nucleotide-binding</keyword>
<keyword evidence="3 8" id="KW-0436">Ligase</keyword>
<name>C0C570_9FIRM</name>
<reference evidence="10" key="1">
    <citation type="submission" date="2009-02" db="EMBL/GenBank/DDBJ databases">
        <authorList>
            <person name="Fulton L."/>
            <person name="Clifton S."/>
            <person name="Fulton B."/>
            <person name="Xu J."/>
            <person name="Minx P."/>
            <person name="Pepin K.H."/>
            <person name="Johnson M."/>
            <person name="Bhonagiri V."/>
            <person name="Nash W.E."/>
            <person name="Mardis E.R."/>
            <person name="Wilson R.K."/>
        </authorList>
    </citation>
    <scope>NUCLEOTIDE SEQUENCE [LARGE SCALE GENOMIC DNA]</scope>
    <source>
        <strain evidence="10">DSM 15053</strain>
    </source>
</reference>
<dbReference type="Gene3D" id="3.30.465.60">
    <property type="match status" value="1"/>
</dbReference>
<evidence type="ECO:0000256" key="6">
    <source>
        <dbReference type="ARBA" id="ARBA00022840"/>
    </source>
</evidence>
<comment type="function">
    <text evidence="8">Ligates lysine onto the cytidine present at position 34 of the AUA codon-specific tRNA(Ile) that contains the anticodon CAU, in an ATP-dependent manner. Cytidine is converted to lysidine, thus changing the amino acid specificity of the tRNA from methionine to isoleucine.</text>
</comment>
<dbReference type="NCBIfam" id="TIGR02433">
    <property type="entry name" value="lysidine_TilS_C"/>
    <property type="match status" value="1"/>
</dbReference>